<evidence type="ECO:0000259" key="2">
    <source>
        <dbReference type="Pfam" id="PF13670"/>
    </source>
</evidence>
<evidence type="ECO:0000313" key="4">
    <source>
        <dbReference type="Proteomes" id="UP000248598"/>
    </source>
</evidence>
<dbReference type="Pfam" id="PF13670">
    <property type="entry name" value="PepSY_2"/>
    <property type="match status" value="1"/>
</dbReference>
<gene>
    <name evidence="3" type="ORF">NCTC10529_00451</name>
</gene>
<dbReference type="InterPro" id="IPR025711">
    <property type="entry name" value="PepSY"/>
</dbReference>
<feature type="domain" description="PepSY" evidence="2">
    <location>
        <begin position="4"/>
        <end position="90"/>
    </location>
</feature>
<dbReference type="GeneID" id="93261766"/>
<feature type="chain" id="PRO_5043511420" description="PepSY domain-containing protein" evidence="1">
    <location>
        <begin position="20"/>
        <end position="94"/>
    </location>
</feature>
<accession>A0AAX2J2J4</accession>
<sequence length="94" mass="10817">MKKLFLAAILTATASSAFANDRIENQIYSDSNFPQKKAQARQILESKGYQVGEIDADDHWSKPVLEIEAYKNNRKYDILMSYPNLKIIKESIDY</sequence>
<protein>
    <recommendedName>
        <fullName evidence="2">PepSY domain-containing protein</fullName>
    </recommendedName>
</protein>
<reference evidence="3 4" key="1">
    <citation type="submission" date="2018-06" db="EMBL/GenBank/DDBJ databases">
        <authorList>
            <consortium name="Pathogen Informatics"/>
            <person name="Doyle S."/>
        </authorList>
    </citation>
    <scope>NUCLEOTIDE SEQUENCE [LARGE SCALE GENOMIC DNA]</scope>
    <source>
        <strain evidence="3 4">NCTC10529</strain>
    </source>
</reference>
<dbReference type="RefSeq" id="WP_003788125.1">
    <property type="nucleotide sequence ID" value="NZ_CP091518.1"/>
</dbReference>
<evidence type="ECO:0000313" key="3">
    <source>
        <dbReference type="EMBL" id="SQH24287.1"/>
    </source>
</evidence>
<name>A0AAX2J2J4_KINKI</name>
<organism evidence="3 4">
    <name type="scientific">Kingella kingae</name>
    <dbReference type="NCBI Taxonomy" id="504"/>
    <lineage>
        <taxon>Bacteria</taxon>
        <taxon>Pseudomonadati</taxon>
        <taxon>Pseudomonadota</taxon>
        <taxon>Betaproteobacteria</taxon>
        <taxon>Neisseriales</taxon>
        <taxon>Neisseriaceae</taxon>
        <taxon>Kingella</taxon>
    </lineage>
</organism>
<dbReference type="EMBL" id="LS483426">
    <property type="protein sequence ID" value="SQH24287.1"/>
    <property type="molecule type" value="Genomic_DNA"/>
</dbReference>
<feature type="signal peptide" evidence="1">
    <location>
        <begin position="1"/>
        <end position="19"/>
    </location>
</feature>
<evidence type="ECO:0000256" key="1">
    <source>
        <dbReference type="SAM" id="SignalP"/>
    </source>
</evidence>
<proteinExistence type="predicted"/>
<keyword evidence="1" id="KW-0732">Signal</keyword>
<dbReference type="AlphaFoldDB" id="A0AAX2J2J4"/>
<dbReference type="Proteomes" id="UP000248598">
    <property type="component" value="Chromosome 1"/>
</dbReference>